<dbReference type="RefSeq" id="WP_243069104.1">
    <property type="nucleotide sequence ID" value="NZ_JAIVFP010000004.1"/>
</dbReference>
<accession>A0ABS9ZCY3</accession>
<organism evidence="2 3">
    <name type="scientific">Candidatus Rhodoblastus alkanivorans</name>
    <dbReference type="NCBI Taxonomy" id="2954117"/>
    <lineage>
        <taxon>Bacteria</taxon>
        <taxon>Pseudomonadati</taxon>
        <taxon>Pseudomonadota</taxon>
        <taxon>Alphaproteobacteria</taxon>
        <taxon>Hyphomicrobiales</taxon>
        <taxon>Rhodoblastaceae</taxon>
        <taxon>Rhodoblastus</taxon>
    </lineage>
</organism>
<dbReference type="SUPFAM" id="SSF109604">
    <property type="entry name" value="HD-domain/PDEase-like"/>
    <property type="match status" value="1"/>
</dbReference>
<evidence type="ECO:0000313" key="2">
    <source>
        <dbReference type="EMBL" id="MCI4685065.1"/>
    </source>
</evidence>
<keyword evidence="3" id="KW-1185">Reference proteome</keyword>
<dbReference type="Gene3D" id="1.10.3210.50">
    <property type="match status" value="1"/>
</dbReference>
<dbReference type="InterPro" id="IPR006674">
    <property type="entry name" value="HD_domain"/>
</dbReference>
<dbReference type="Pfam" id="PF01966">
    <property type="entry name" value="HD"/>
    <property type="match status" value="1"/>
</dbReference>
<evidence type="ECO:0000313" key="3">
    <source>
        <dbReference type="Proteomes" id="UP001139104"/>
    </source>
</evidence>
<reference evidence="2" key="1">
    <citation type="journal article" date="2022" name="ISME J.">
        <title>Identification of active gaseous-alkane degraders at natural gas seeps.</title>
        <authorList>
            <person name="Farhan Ul Haque M."/>
            <person name="Hernandez M."/>
            <person name="Crombie A.T."/>
            <person name="Murrell J.C."/>
        </authorList>
    </citation>
    <scope>NUCLEOTIDE SEQUENCE</scope>
    <source>
        <strain evidence="2">PC2</strain>
    </source>
</reference>
<dbReference type="SMART" id="SM00471">
    <property type="entry name" value="HDc"/>
    <property type="match status" value="1"/>
</dbReference>
<dbReference type="PANTHER" id="PTHR33594">
    <property type="entry name" value="SUPERFAMILY HYDROLASE, PUTATIVE (AFU_ORTHOLOGUE AFUA_1G03035)-RELATED"/>
    <property type="match status" value="1"/>
</dbReference>
<feature type="domain" description="HD/PDEase" evidence="1">
    <location>
        <begin position="56"/>
        <end position="175"/>
    </location>
</feature>
<dbReference type="PANTHER" id="PTHR33594:SF1">
    <property type="entry name" value="HD_PDEASE DOMAIN-CONTAINING PROTEIN"/>
    <property type="match status" value="1"/>
</dbReference>
<comment type="caution">
    <text evidence="2">The sequence shown here is derived from an EMBL/GenBank/DDBJ whole genome shotgun (WGS) entry which is preliminary data.</text>
</comment>
<name>A0ABS9ZCY3_9HYPH</name>
<proteinExistence type="predicted"/>
<protein>
    <submittedName>
        <fullName evidence="2">HD domain-containing protein</fullName>
    </submittedName>
</protein>
<dbReference type="EMBL" id="JAIVFP010000004">
    <property type="protein sequence ID" value="MCI4685065.1"/>
    <property type="molecule type" value="Genomic_DNA"/>
</dbReference>
<evidence type="ECO:0000259" key="1">
    <source>
        <dbReference type="SMART" id="SM00471"/>
    </source>
</evidence>
<dbReference type="Proteomes" id="UP001139104">
    <property type="component" value="Unassembled WGS sequence"/>
</dbReference>
<sequence>MIYEWSNLAQRKPLRRLIQNGTARPIMTEARDGRLCEMEKWISICDAIAGEQSPSDASHDISHCRRVWRLSLAIMARDAIEADLLVLMAAAYFHDIRNYPKNSSLRELTSTHSADRAVELLSCHGFPPEKTAKLHHAIAAHSFSAGIPPTSNEARIVQDADRIEALGAIGLARAFAVGSTLGANLFDPDDPLAESRSLNDRRFTLDHFQTKLFHLPDKMNTRAGREIAERRVLVLRDFVSNLMNELHLADVDSAA</sequence>
<dbReference type="InterPro" id="IPR003607">
    <property type="entry name" value="HD/PDEase_dom"/>
</dbReference>
<gene>
    <name evidence="2" type="ORF">K2U94_20275</name>
</gene>
<dbReference type="CDD" id="cd00077">
    <property type="entry name" value="HDc"/>
    <property type="match status" value="1"/>
</dbReference>